<feature type="transmembrane region" description="Helical" evidence="6">
    <location>
        <begin position="167"/>
        <end position="184"/>
    </location>
</feature>
<evidence type="ECO:0000256" key="1">
    <source>
        <dbReference type="ARBA" id="ARBA00004651"/>
    </source>
</evidence>
<feature type="transmembrane region" description="Helical" evidence="6">
    <location>
        <begin position="238"/>
        <end position="259"/>
    </location>
</feature>
<comment type="subcellular location">
    <subcellularLocation>
        <location evidence="1">Cell membrane</location>
        <topology evidence="1">Multi-pass membrane protein</topology>
    </subcellularLocation>
</comment>
<evidence type="ECO:0000256" key="2">
    <source>
        <dbReference type="ARBA" id="ARBA00022475"/>
    </source>
</evidence>
<dbReference type="AlphaFoldDB" id="A0A518BB71"/>
<name>A0A518BB71_9BACT</name>
<keyword evidence="5 6" id="KW-0472">Membrane</keyword>
<feature type="transmembrane region" description="Helical" evidence="6">
    <location>
        <begin position="106"/>
        <end position="122"/>
    </location>
</feature>
<feature type="transmembrane region" description="Helical" evidence="6">
    <location>
        <begin position="196"/>
        <end position="218"/>
    </location>
</feature>
<keyword evidence="8" id="KW-1185">Reference proteome</keyword>
<dbReference type="OrthoDB" id="9763003at2"/>
<dbReference type="GO" id="GO:0005436">
    <property type="term" value="F:sodium:phosphate symporter activity"/>
    <property type="evidence" value="ECO:0007669"/>
    <property type="project" value="InterPro"/>
</dbReference>
<evidence type="ECO:0000256" key="4">
    <source>
        <dbReference type="ARBA" id="ARBA00022989"/>
    </source>
</evidence>
<feature type="transmembrane region" description="Helical" evidence="6">
    <location>
        <begin position="46"/>
        <end position="69"/>
    </location>
</feature>
<dbReference type="NCBIfam" id="NF037997">
    <property type="entry name" value="Na_Pi_symport"/>
    <property type="match status" value="1"/>
</dbReference>
<keyword evidence="3 6" id="KW-0812">Transmembrane</keyword>
<gene>
    <name evidence="7" type="ORF">Pan216_51210</name>
</gene>
<dbReference type="EMBL" id="CP036279">
    <property type="protein sequence ID" value="QDU64232.1"/>
    <property type="molecule type" value="Genomic_DNA"/>
</dbReference>
<sequence length="556" mass="60464">MHTAGMILAGLGLFFLGMRLIGDNLKKASGQRFREFLAKLTGNIWASSLAGLFAGALLQSSSAIVLIMANMQAAGLIAVRGALPIIAWSNVGATVLPFVVALDIETEIFFVIGVAGILRAFIKKDRYTTGLGVVLGVGLVLYGLYVMETGAEPLGKSDSVRELIQQFASYPLFAFVLGAALSFITQSKSAGVMITMTFAAAGLVEVGPAAFVVCGVQIGSSLTRRITGATVKGSARRLLLFQDILCGAGAFVFFVLFYVEQVAGIPLLLATLIDFTPDVETILSLVNLIINLSTALVSFVLVVPMALLVEKLCPTTEEEEAAAPKYLQWNALSDPPAALDLLRLEQGRLLDTISAYADILNEDRNGRHMKVVERYVIIRDLTEQIETFLNSIDHHQFTPADMRRFSLAQNKMVAINSIEETARILIEELSKDAEVAELEPVVDHIRDSLKRLITVMTNATMDLESDANQRLLELTADRGPLMRQIKRAFAEAVSGENEEIRAQFFNLATNFERLIWSAQRYAKLIARESRSSTMEATFLQTISSAFGGSTTPGKSP</sequence>
<keyword evidence="4 6" id="KW-1133">Transmembrane helix</keyword>
<organism evidence="7 8">
    <name type="scientific">Kolteria novifilia</name>
    <dbReference type="NCBI Taxonomy" id="2527975"/>
    <lineage>
        <taxon>Bacteria</taxon>
        <taxon>Pseudomonadati</taxon>
        <taxon>Planctomycetota</taxon>
        <taxon>Planctomycetia</taxon>
        <taxon>Kolteriales</taxon>
        <taxon>Kolteriaceae</taxon>
        <taxon>Kolteria</taxon>
    </lineage>
</organism>
<dbReference type="KEGG" id="knv:Pan216_51210"/>
<dbReference type="GO" id="GO:0044341">
    <property type="term" value="P:sodium-dependent phosphate transport"/>
    <property type="evidence" value="ECO:0007669"/>
    <property type="project" value="InterPro"/>
</dbReference>
<protein>
    <submittedName>
        <fullName evidence="7">Na+/Pi-cotransporter</fullName>
    </submittedName>
</protein>
<proteinExistence type="predicted"/>
<dbReference type="GO" id="GO:0005886">
    <property type="term" value="C:plasma membrane"/>
    <property type="evidence" value="ECO:0007669"/>
    <property type="project" value="UniProtKB-SubCell"/>
</dbReference>
<evidence type="ECO:0000256" key="3">
    <source>
        <dbReference type="ARBA" id="ARBA00022692"/>
    </source>
</evidence>
<evidence type="ECO:0000313" key="8">
    <source>
        <dbReference type="Proteomes" id="UP000317093"/>
    </source>
</evidence>
<dbReference type="PANTHER" id="PTHR10010:SF46">
    <property type="entry name" value="SODIUM-DEPENDENT PHOSPHATE TRANSPORT PROTEIN 2B"/>
    <property type="match status" value="1"/>
</dbReference>
<dbReference type="Proteomes" id="UP000317093">
    <property type="component" value="Chromosome"/>
</dbReference>
<dbReference type="RefSeq" id="WP_145262286.1">
    <property type="nucleotide sequence ID" value="NZ_CP036279.1"/>
</dbReference>
<evidence type="ECO:0000256" key="5">
    <source>
        <dbReference type="ARBA" id="ARBA00023136"/>
    </source>
</evidence>
<evidence type="ECO:0000313" key="7">
    <source>
        <dbReference type="EMBL" id="QDU64232.1"/>
    </source>
</evidence>
<evidence type="ECO:0000256" key="6">
    <source>
        <dbReference type="SAM" id="Phobius"/>
    </source>
</evidence>
<dbReference type="InterPro" id="IPR003841">
    <property type="entry name" value="Na/Pi_transpt"/>
</dbReference>
<dbReference type="PANTHER" id="PTHR10010">
    <property type="entry name" value="SOLUTE CARRIER FAMILY 34 SODIUM PHOSPHATE , MEMBER 2-RELATED"/>
    <property type="match status" value="1"/>
</dbReference>
<feature type="transmembrane region" description="Helical" evidence="6">
    <location>
        <begin position="129"/>
        <end position="147"/>
    </location>
</feature>
<accession>A0A518BB71</accession>
<feature type="transmembrane region" description="Helical" evidence="6">
    <location>
        <begin position="288"/>
        <end position="309"/>
    </location>
</feature>
<keyword evidence="2" id="KW-1003">Cell membrane</keyword>
<reference evidence="7 8" key="1">
    <citation type="submission" date="2019-02" db="EMBL/GenBank/DDBJ databases">
        <title>Deep-cultivation of Planctomycetes and their phenomic and genomic characterization uncovers novel biology.</title>
        <authorList>
            <person name="Wiegand S."/>
            <person name="Jogler M."/>
            <person name="Boedeker C."/>
            <person name="Pinto D."/>
            <person name="Vollmers J."/>
            <person name="Rivas-Marin E."/>
            <person name="Kohn T."/>
            <person name="Peeters S.H."/>
            <person name="Heuer A."/>
            <person name="Rast P."/>
            <person name="Oberbeckmann S."/>
            <person name="Bunk B."/>
            <person name="Jeske O."/>
            <person name="Meyerdierks A."/>
            <person name="Storesund J.E."/>
            <person name="Kallscheuer N."/>
            <person name="Luecker S."/>
            <person name="Lage O.M."/>
            <person name="Pohl T."/>
            <person name="Merkel B.J."/>
            <person name="Hornburger P."/>
            <person name="Mueller R.-W."/>
            <person name="Bruemmer F."/>
            <person name="Labrenz M."/>
            <person name="Spormann A.M."/>
            <person name="Op den Camp H."/>
            <person name="Overmann J."/>
            <person name="Amann R."/>
            <person name="Jetten M.S.M."/>
            <person name="Mascher T."/>
            <person name="Medema M.H."/>
            <person name="Devos D.P."/>
            <person name="Kaster A.-K."/>
            <person name="Ovreas L."/>
            <person name="Rohde M."/>
            <person name="Galperin M.Y."/>
            <person name="Jogler C."/>
        </authorList>
    </citation>
    <scope>NUCLEOTIDE SEQUENCE [LARGE SCALE GENOMIC DNA]</scope>
    <source>
        <strain evidence="7 8">Pan216</strain>
    </source>
</reference>
<dbReference type="Pfam" id="PF02690">
    <property type="entry name" value="Na_Pi_cotrans"/>
    <property type="match status" value="1"/>
</dbReference>